<organism evidence="2 3">
    <name type="scientific">Flavobacterium frigoritolerans</name>
    <dbReference type="NCBI Taxonomy" id="2987686"/>
    <lineage>
        <taxon>Bacteria</taxon>
        <taxon>Pseudomonadati</taxon>
        <taxon>Bacteroidota</taxon>
        <taxon>Flavobacteriia</taxon>
        <taxon>Flavobacteriales</taxon>
        <taxon>Flavobacteriaceae</taxon>
        <taxon>Flavobacterium</taxon>
    </lineage>
</organism>
<proteinExistence type="predicted"/>
<name>A0A9X2ZRV5_9FLAO</name>
<dbReference type="InterPro" id="IPR037883">
    <property type="entry name" value="Knr4/Smi1-like_sf"/>
</dbReference>
<comment type="caution">
    <text evidence="2">The sequence shown here is derived from an EMBL/GenBank/DDBJ whole genome shotgun (WGS) entry which is preliminary data.</text>
</comment>
<dbReference type="Proteomes" id="UP001151133">
    <property type="component" value="Unassembled WGS sequence"/>
</dbReference>
<dbReference type="SMART" id="SM00860">
    <property type="entry name" value="SMI1_KNR4"/>
    <property type="match status" value="1"/>
</dbReference>
<feature type="domain" description="Knr4/Smi1-like" evidence="1">
    <location>
        <begin position="34"/>
        <end position="179"/>
    </location>
</feature>
<keyword evidence="3" id="KW-1185">Reference proteome</keyword>
<protein>
    <submittedName>
        <fullName evidence="2">SMI1/KNR4 family protein</fullName>
    </submittedName>
</protein>
<sequence length="192" mass="22924">MHNSNNESIIETIRKLDSQIARTRTDYYQVLKEPLNDLEINALEEKYKIKIPTDLKLLYKWKNGQNHNSFESFVNNSMFIPLEETLQIAAENTSMIGTDFEIENWWNEKWLPIFHNGGGDYICYDCHGTFTENKGQLIEFWHGDNDRNVISLNLETFISRLTHYYEITEQKDFDEYFEIESIDNYPKRFIVE</sequence>
<accession>A0A9X2ZRV5</accession>
<dbReference type="Pfam" id="PF09346">
    <property type="entry name" value="SMI1_KNR4"/>
    <property type="match status" value="1"/>
</dbReference>
<dbReference type="InterPro" id="IPR018958">
    <property type="entry name" value="Knr4/Smi1-like_dom"/>
</dbReference>
<dbReference type="EMBL" id="JAOZEV010000013">
    <property type="protein sequence ID" value="MCV9933707.1"/>
    <property type="molecule type" value="Genomic_DNA"/>
</dbReference>
<reference evidence="2" key="1">
    <citation type="submission" date="2022-10" db="EMBL/GenBank/DDBJ databases">
        <title>Two novel species of Flavobacterium.</title>
        <authorList>
            <person name="Liu Q."/>
            <person name="Xin Y.-H."/>
        </authorList>
    </citation>
    <scope>NUCLEOTIDE SEQUENCE</scope>
    <source>
        <strain evidence="2">LS1R47</strain>
    </source>
</reference>
<evidence type="ECO:0000313" key="2">
    <source>
        <dbReference type="EMBL" id="MCV9933707.1"/>
    </source>
</evidence>
<dbReference type="AlphaFoldDB" id="A0A9X2ZRV5"/>
<evidence type="ECO:0000259" key="1">
    <source>
        <dbReference type="SMART" id="SM00860"/>
    </source>
</evidence>
<dbReference type="Gene3D" id="3.40.1580.10">
    <property type="entry name" value="SMI1/KNR4-like"/>
    <property type="match status" value="1"/>
</dbReference>
<dbReference type="RefSeq" id="WP_264287912.1">
    <property type="nucleotide sequence ID" value="NZ_JAOZEV010000013.1"/>
</dbReference>
<gene>
    <name evidence="2" type="ORF">OIU80_15595</name>
</gene>
<dbReference type="SUPFAM" id="SSF160631">
    <property type="entry name" value="SMI1/KNR4-like"/>
    <property type="match status" value="1"/>
</dbReference>
<evidence type="ECO:0000313" key="3">
    <source>
        <dbReference type="Proteomes" id="UP001151133"/>
    </source>
</evidence>